<feature type="binding site" evidence="4">
    <location>
        <position position="47"/>
    </location>
    <ligand>
        <name>Mg(2+)</name>
        <dbReference type="ChEBI" id="CHEBI:18420"/>
    </ligand>
</feature>
<dbReference type="OMA" id="EGMEWVC"/>
<feature type="binding site" evidence="3">
    <location>
        <begin position="126"/>
        <end position="129"/>
    </location>
    <ligand>
        <name>GTP</name>
        <dbReference type="ChEBI" id="CHEBI:37565"/>
    </ligand>
</feature>
<evidence type="ECO:0000313" key="5">
    <source>
        <dbReference type="EMBL" id="EJW03269.1"/>
    </source>
</evidence>
<dbReference type="AlphaFoldDB" id="J9D6X0"/>
<dbReference type="SUPFAM" id="SSF52540">
    <property type="entry name" value="P-loop containing nucleoside triphosphate hydrolases"/>
    <property type="match status" value="1"/>
</dbReference>
<reference evidence="5 6" key="1">
    <citation type="submission" date="2011-08" db="EMBL/GenBank/DDBJ databases">
        <authorList>
            <person name="Liu Z.J."/>
            <person name="Shi F.L."/>
            <person name="Lu J.Q."/>
            <person name="Li M."/>
            <person name="Wang Z.L."/>
        </authorList>
    </citation>
    <scope>NUCLEOTIDE SEQUENCE [LARGE SCALE GENOMIC DNA]</scope>
    <source>
        <strain evidence="5 6">USNM 41457</strain>
    </source>
</reference>
<dbReference type="CDD" id="cd00878">
    <property type="entry name" value="Arf_Arl"/>
    <property type="match status" value="1"/>
</dbReference>
<evidence type="ECO:0000256" key="4">
    <source>
        <dbReference type="PIRSR" id="PIRSR606689-2"/>
    </source>
</evidence>
<accession>J9D6X0</accession>
<dbReference type="InParanoid" id="J9D6X0"/>
<dbReference type="PANTHER" id="PTHR45697">
    <property type="entry name" value="ADP-RIBOSYLATION FACTOR-LIKE PROTEIN 2-RELATED"/>
    <property type="match status" value="1"/>
</dbReference>
<name>J9D6X0_EDHAE</name>
<dbReference type="PRINTS" id="PR00449">
    <property type="entry name" value="RASTRNSFRMNG"/>
</dbReference>
<dbReference type="SMART" id="SM00177">
    <property type="entry name" value="ARF"/>
    <property type="match status" value="1"/>
</dbReference>
<dbReference type="InterPro" id="IPR005225">
    <property type="entry name" value="Small_GTP-bd"/>
</dbReference>
<dbReference type="SMART" id="SM00175">
    <property type="entry name" value="RAB"/>
    <property type="match status" value="1"/>
</dbReference>
<dbReference type="GO" id="GO:0003924">
    <property type="term" value="F:GTPase activity"/>
    <property type="evidence" value="ECO:0007669"/>
    <property type="project" value="InterPro"/>
</dbReference>
<dbReference type="GO" id="GO:0005525">
    <property type="term" value="F:GTP binding"/>
    <property type="evidence" value="ECO:0007669"/>
    <property type="project" value="UniProtKB-KW"/>
</dbReference>
<evidence type="ECO:0000256" key="3">
    <source>
        <dbReference type="PIRSR" id="PIRSR606689-1"/>
    </source>
</evidence>
<evidence type="ECO:0000256" key="2">
    <source>
        <dbReference type="ARBA" id="ARBA00023134"/>
    </source>
</evidence>
<feature type="binding site" evidence="3">
    <location>
        <position position="73"/>
    </location>
    <ligand>
        <name>GTP</name>
        <dbReference type="ChEBI" id="CHEBI:37565"/>
    </ligand>
</feature>
<dbReference type="PROSITE" id="PS51417">
    <property type="entry name" value="ARF"/>
    <property type="match status" value="1"/>
</dbReference>
<dbReference type="Gene3D" id="3.40.50.300">
    <property type="entry name" value="P-loop containing nucleotide triphosphate hydrolases"/>
    <property type="match status" value="1"/>
</dbReference>
<gene>
    <name evidence="5" type="ORF">EDEG_02373</name>
</gene>
<comment type="caution">
    <text evidence="5">The sequence shown here is derived from an EMBL/GenBank/DDBJ whole genome shotgun (WGS) entry which is preliminary data.</text>
</comment>
<dbReference type="InterPro" id="IPR027417">
    <property type="entry name" value="P-loop_NTPase"/>
</dbReference>
<dbReference type="HOGENOM" id="CLU_040729_12_4_1"/>
<protein>
    <submittedName>
        <fullName evidence="5">Small GTP-binding protein domain</fullName>
    </submittedName>
</protein>
<dbReference type="SMART" id="SM00178">
    <property type="entry name" value="SAR"/>
    <property type="match status" value="1"/>
</dbReference>
<sequence>MSLTRMIKKIQKSNNEVKLLFLGLDNAGKTTILYRLFNKEISQIAPTFGYQIHNFEYAKDEKNIKLTILDVGGQQSFRKYWSNYFEKLDGLIFVYDSTDPRKFEDFLDSILEQIDDQRIPILILANKCDLAMNKKIKFKEFKENIKAFHVSAKTKENLYSAFDWILEKIVQCDIKI</sequence>
<keyword evidence="6" id="KW-1185">Reference proteome</keyword>
<reference evidence="6" key="2">
    <citation type="submission" date="2015-07" db="EMBL/GenBank/DDBJ databases">
        <title>Contrasting host-pathogen interactions and genome evolution in two generalist and specialist microsporidian pathogens of mosquitoes.</title>
        <authorList>
            <consortium name="The Broad Institute Genomics Platform"/>
            <consortium name="The Broad Institute Genome Sequencing Center for Infectious Disease"/>
            <person name="Cuomo C.A."/>
            <person name="Sanscrainte N.D."/>
            <person name="Goldberg J.M."/>
            <person name="Heiman D."/>
            <person name="Young S."/>
            <person name="Zeng Q."/>
            <person name="Becnel J.J."/>
            <person name="Birren B.W."/>
        </authorList>
    </citation>
    <scope>NUCLEOTIDE SEQUENCE [LARGE SCALE GENOMIC DNA]</scope>
    <source>
        <strain evidence="6">USNM 41457</strain>
    </source>
</reference>
<feature type="binding site" evidence="4">
    <location>
        <position position="30"/>
    </location>
    <ligand>
        <name>Mg(2+)</name>
        <dbReference type="ChEBI" id="CHEBI:18420"/>
    </ligand>
</feature>
<organism evidence="5 6">
    <name type="scientific">Edhazardia aedis (strain USNM 41457)</name>
    <name type="common">Microsporidian parasite</name>
    <dbReference type="NCBI Taxonomy" id="1003232"/>
    <lineage>
        <taxon>Eukaryota</taxon>
        <taxon>Fungi</taxon>
        <taxon>Fungi incertae sedis</taxon>
        <taxon>Microsporidia</taxon>
        <taxon>Edhazardia</taxon>
    </lineage>
</organism>
<feature type="binding site" evidence="3">
    <location>
        <begin position="23"/>
        <end position="30"/>
    </location>
    <ligand>
        <name>GTP</name>
        <dbReference type="ChEBI" id="CHEBI:37565"/>
    </ligand>
</feature>
<dbReference type="EMBL" id="AFBI03000041">
    <property type="protein sequence ID" value="EJW03269.1"/>
    <property type="molecule type" value="Genomic_DNA"/>
</dbReference>
<dbReference type="InterPro" id="IPR006689">
    <property type="entry name" value="Small_GTPase_ARF/SAR"/>
</dbReference>
<dbReference type="PROSITE" id="PS51419">
    <property type="entry name" value="RAB"/>
    <property type="match status" value="1"/>
</dbReference>
<dbReference type="FunCoup" id="J9D6X0">
    <property type="interactions" value="46"/>
</dbReference>
<proteinExistence type="predicted"/>
<evidence type="ECO:0000256" key="1">
    <source>
        <dbReference type="ARBA" id="ARBA00022741"/>
    </source>
</evidence>
<evidence type="ECO:0000313" key="6">
    <source>
        <dbReference type="Proteomes" id="UP000003163"/>
    </source>
</evidence>
<dbReference type="InterPro" id="IPR044612">
    <property type="entry name" value="ARL2/3"/>
</dbReference>
<keyword evidence="2 3" id="KW-0342">GTP-binding</keyword>
<dbReference type="Proteomes" id="UP000003163">
    <property type="component" value="Unassembled WGS sequence"/>
</dbReference>
<dbReference type="OrthoDB" id="2011769at2759"/>
<dbReference type="STRING" id="1003232.J9D6X0"/>
<keyword evidence="4" id="KW-0479">Metal-binding</keyword>
<keyword evidence="4" id="KW-0460">Magnesium</keyword>
<dbReference type="Pfam" id="PF00025">
    <property type="entry name" value="Arf"/>
    <property type="match status" value="1"/>
</dbReference>
<dbReference type="VEuPathDB" id="MicrosporidiaDB:EDEG_02373"/>
<dbReference type="NCBIfam" id="TIGR00231">
    <property type="entry name" value="small_GTP"/>
    <property type="match status" value="1"/>
</dbReference>
<dbReference type="SMART" id="SM00173">
    <property type="entry name" value="RAS"/>
    <property type="match status" value="1"/>
</dbReference>
<keyword evidence="1 3" id="KW-0547">Nucleotide-binding</keyword>
<dbReference type="GO" id="GO:0046872">
    <property type="term" value="F:metal ion binding"/>
    <property type="evidence" value="ECO:0007669"/>
    <property type="project" value="UniProtKB-KW"/>
</dbReference>